<comment type="subcellular location">
    <subcellularLocation>
        <location evidence="2">Cytoplasm</location>
    </subcellularLocation>
    <subcellularLocation>
        <location evidence="1">Nucleus</location>
    </subcellularLocation>
</comment>
<evidence type="ECO:0000256" key="4">
    <source>
        <dbReference type="ARBA" id="ARBA00007573"/>
    </source>
</evidence>
<dbReference type="EMBL" id="CAVMBE010000093">
    <property type="protein sequence ID" value="CAK4033752.1"/>
    <property type="molecule type" value="Genomic_DNA"/>
</dbReference>
<name>A0AAI8Z7D2_9PEZI</name>
<evidence type="ECO:0000256" key="2">
    <source>
        <dbReference type="ARBA" id="ARBA00004496"/>
    </source>
</evidence>
<keyword evidence="7" id="KW-0819">tRNA processing</keyword>
<dbReference type="Pfam" id="PF05625">
    <property type="entry name" value="PAXNEB"/>
    <property type="match status" value="1"/>
</dbReference>
<accession>A0AAI8Z7D2</accession>
<evidence type="ECO:0000313" key="11">
    <source>
        <dbReference type="Proteomes" id="UP001296104"/>
    </source>
</evidence>
<feature type="compositionally biased region" description="Low complexity" evidence="9">
    <location>
        <begin position="36"/>
        <end position="52"/>
    </location>
</feature>
<dbReference type="AlphaFoldDB" id="A0AAI8Z7D2"/>
<evidence type="ECO:0000256" key="5">
    <source>
        <dbReference type="ARBA" id="ARBA00020265"/>
    </source>
</evidence>
<dbReference type="GO" id="GO:0008023">
    <property type="term" value="C:transcription elongation factor complex"/>
    <property type="evidence" value="ECO:0007669"/>
    <property type="project" value="TreeGrafter"/>
</dbReference>
<comment type="pathway">
    <text evidence="3">tRNA modification; 5-methoxycarbonylmethyl-2-thiouridine-tRNA biosynthesis.</text>
</comment>
<feature type="region of interest" description="Disordered" evidence="9">
    <location>
        <begin position="29"/>
        <end position="52"/>
    </location>
</feature>
<keyword evidence="11" id="KW-1185">Reference proteome</keyword>
<dbReference type="GO" id="GO:0005737">
    <property type="term" value="C:cytoplasm"/>
    <property type="evidence" value="ECO:0007669"/>
    <property type="project" value="UniProtKB-SubCell"/>
</dbReference>
<dbReference type="InterPro" id="IPR008728">
    <property type="entry name" value="Elongator_complex_protein_4"/>
</dbReference>
<evidence type="ECO:0000256" key="1">
    <source>
        <dbReference type="ARBA" id="ARBA00004123"/>
    </source>
</evidence>
<comment type="caution">
    <text evidence="10">The sequence shown here is derived from an EMBL/GenBank/DDBJ whole genome shotgun (WGS) entry which is preliminary data.</text>
</comment>
<dbReference type="CDD" id="cd19494">
    <property type="entry name" value="Elp4"/>
    <property type="match status" value="1"/>
</dbReference>
<gene>
    <name evidence="10" type="ORF">LECACI_7A008910</name>
</gene>
<keyword evidence="8" id="KW-0539">Nucleus</keyword>
<feature type="compositionally biased region" description="Basic and acidic residues" evidence="9">
    <location>
        <begin position="370"/>
        <end position="385"/>
    </location>
</feature>
<dbReference type="Proteomes" id="UP001296104">
    <property type="component" value="Unassembled WGS sequence"/>
</dbReference>
<organism evidence="10 11">
    <name type="scientific">Lecanosticta acicola</name>
    <dbReference type="NCBI Taxonomy" id="111012"/>
    <lineage>
        <taxon>Eukaryota</taxon>
        <taxon>Fungi</taxon>
        <taxon>Dikarya</taxon>
        <taxon>Ascomycota</taxon>
        <taxon>Pezizomycotina</taxon>
        <taxon>Dothideomycetes</taxon>
        <taxon>Dothideomycetidae</taxon>
        <taxon>Mycosphaerellales</taxon>
        <taxon>Mycosphaerellaceae</taxon>
        <taxon>Lecanosticta</taxon>
    </lineage>
</organism>
<dbReference type="InterPro" id="IPR027417">
    <property type="entry name" value="P-loop_NTPase"/>
</dbReference>
<evidence type="ECO:0000256" key="3">
    <source>
        <dbReference type="ARBA" id="ARBA00005043"/>
    </source>
</evidence>
<dbReference type="Gene3D" id="3.40.50.300">
    <property type="entry name" value="P-loop containing nucleotide triphosphate hydrolases"/>
    <property type="match status" value="1"/>
</dbReference>
<dbReference type="GO" id="GO:0033588">
    <property type="term" value="C:elongator holoenzyme complex"/>
    <property type="evidence" value="ECO:0007669"/>
    <property type="project" value="InterPro"/>
</dbReference>
<evidence type="ECO:0000313" key="10">
    <source>
        <dbReference type="EMBL" id="CAK4033752.1"/>
    </source>
</evidence>
<evidence type="ECO:0000256" key="9">
    <source>
        <dbReference type="SAM" id="MobiDB-lite"/>
    </source>
</evidence>
<dbReference type="PANTHER" id="PTHR12896:SF1">
    <property type="entry name" value="ELONGATOR COMPLEX PROTEIN 4"/>
    <property type="match status" value="1"/>
</dbReference>
<evidence type="ECO:0000256" key="8">
    <source>
        <dbReference type="ARBA" id="ARBA00023242"/>
    </source>
</evidence>
<protein>
    <recommendedName>
        <fullName evidence="5">Elongator complex protein 4</fullName>
    </recommendedName>
</protein>
<evidence type="ECO:0000256" key="6">
    <source>
        <dbReference type="ARBA" id="ARBA00022490"/>
    </source>
</evidence>
<comment type="similarity">
    <text evidence="4">Belongs to the ELP4 family.</text>
</comment>
<proteinExistence type="inferred from homology"/>
<dbReference type="GO" id="GO:0002098">
    <property type="term" value="P:tRNA wobble uridine modification"/>
    <property type="evidence" value="ECO:0007669"/>
    <property type="project" value="InterPro"/>
</dbReference>
<feature type="region of interest" description="Disordered" evidence="9">
    <location>
        <begin position="361"/>
        <end position="385"/>
    </location>
</feature>
<reference evidence="10" key="1">
    <citation type="submission" date="2023-11" db="EMBL/GenBank/DDBJ databases">
        <authorList>
            <person name="Alioto T."/>
            <person name="Alioto T."/>
            <person name="Gomez Garrido J."/>
        </authorList>
    </citation>
    <scope>NUCLEOTIDE SEQUENCE</scope>
</reference>
<sequence length="385" mass="41449">MAFRKRNVALARTSAASSPSNDVTLENATAAPGVRPSPLTSHPTTSTGTPSLDGLLAGHAGLALGSSLLVEESGTTDFAGALLKYYAAEGICQRHVLHVVGVGEGWVRELPGIAEEKGRDKAAKVSTVDDEKMKIAWRYERLGQAGERALPDRSIPSTFSGTPQVETPFCHTFDLAKRITLPADAKVNHIPISPSQTYERIMQSLSQSLVSSPSDSIHRLVIPSILSPALYPPTCSRPEAFLAFCRSLRALLRQYSTRLTAIITLPLELYPRTSGLVRWAEILSDGVVELTPFPHLMDASNALAESGGARASEEQPQGMVKFHRLPITTERGEGGASVGNSLGEDLAFTVSRRKFVIKPFSLPPIDGDQEAQRESGRPTGKDVEF</sequence>
<dbReference type="PANTHER" id="PTHR12896">
    <property type="entry name" value="PAX6 NEIGHBOR PROTEIN PAXNEB"/>
    <property type="match status" value="1"/>
</dbReference>
<keyword evidence="6" id="KW-0963">Cytoplasm</keyword>
<evidence type="ECO:0000256" key="7">
    <source>
        <dbReference type="ARBA" id="ARBA00022694"/>
    </source>
</evidence>